<gene>
    <name evidence="4" type="ORF">RQP53_21470</name>
</gene>
<name>A0ABU3PIL3_9BURK</name>
<dbReference type="SUPFAM" id="SSF53850">
    <property type="entry name" value="Periplasmic binding protein-like II"/>
    <property type="match status" value="1"/>
</dbReference>
<dbReference type="InterPro" id="IPR001638">
    <property type="entry name" value="Solute-binding_3/MltF_N"/>
</dbReference>
<dbReference type="Pfam" id="PF00497">
    <property type="entry name" value="SBP_bac_3"/>
    <property type="match status" value="1"/>
</dbReference>
<accession>A0ABU3PIL3</accession>
<dbReference type="PANTHER" id="PTHR35936">
    <property type="entry name" value="MEMBRANE-BOUND LYTIC MUREIN TRANSGLYCOSYLASE F"/>
    <property type="match status" value="1"/>
</dbReference>
<comment type="caution">
    <text evidence="4">The sequence shown here is derived from an EMBL/GenBank/DDBJ whole genome shotgun (WGS) entry which is preliminary data.</text>
</comment>
<evidence type="ECO:0000259" key="3">
    <source>
        <dbReference type="SMART" id="SM00062"/>
    </source>
</evidence>
<sequence>MQMLATLSRAGFAAVLLLATASQAAPVRRFVTEPFAPYNFEQQGRAAGPMVDLLKAACERLQWQCTIEVLPWRRALGQAERGEVDGIFALLETPQRRAQYRFTAPLIDARYTLFSRSGQSFVYSGRDSLQGREIGVYGPSGSSAALAELSQGVALNSHIEPDNLTVLKKLIGGRYGEQGLAFMNESVALYLLREHKLAGLQAAGTVREFGYSIALVKQRVSEADAKALDEALQANCRSGRNAELIRAYALPAAACAAPH</sequence>
<evidence type="ECO:0000256" key="1">
    <source>
        <dbReference type="ARBA" id="ARBA00022729"/>
    </source>
</evidence>
<dbReference type="RefSeq" id="WP_315652744.1">
    <property type="nucleotide sequence ID" value="NZ_JAVXZY010000011.1"/>
</dbReference>
<organism evidence="4 5">
    <name type="scientific">Roseateles aquae</name>
    <dbReference type="NCBI Taxonomy" id="3077235"/>
    <lineage>
        <taxon>Bacteria</taxon>
        <taxon>Pseudomonadati</taxon>
        <taxon>Pseudomonadota</taxon>
        <taxon>Betaproteobacteria</taxon>
        <taxon>Burkholderiales</taxon>
        <taxon>Sphaerotilaceae</taxon>
        <taxon>Roseateles</taxon>
    </lineage>
</organism>
<feature type="domain" description="Solute-binding protein family 3/N-terminal" evidence="3">
    <location>
        <begin position="26"/>
        <end position="252"/>
    </location>
</feature>
<keyword evidence="1 2" id="KW-0732">Signal</keyword>
<evidence type="ECO:0000313" key="5">
    <source>
        <dbReference type="Proteomes" id="UP001246372"/>
    </source>
</evidence>
<dbReference type="Proteomes" id="UP001246372">
    <property type="component" value="Unassembled WGS sequence"/>
</dbReference>
<dbReference type="SMART" id="SM00062">
    <property type="entry name" value="PBPb"/>
    <property type="match status" value="1"/>
</dbReference>
<evidence type="ECO:0000313" key="4">
    <source>
        <dbReference type="EMBL" id="MDT9001861.1"/>
    </source>
</evidence>
<reference evidence="4" key="1">
    <citation type="submission" date="2023-09" db="EMBL/GenBank/DDBJ databases">
        <title>Paucibacter sp. APW11 Genome sequencing and assembly.</title>
        <authorList>
            <person name="Kim I."/>
        </authorList>
    </citation>
    <scope>NUCLEOTIDE SEQUENCE</scope>
    <source>
        <strain evidence="4">APW11</strain>
    </source>
</reference>
<feature type="signal peptide" evidence="2">
    <location>
        <begin position="1"/>
        <end position="24"/>
    </location>
</feature>
<protein>
    <submittedName>
        <fullName evidence="4">Transporter substrate-binding domain-containing protein</fullName>
    </submittedName>
</protein>
<keyword evidence="5" id="KW-1185">Reference proteome</keyword>
<dbReference type="Gene3D" id="3.40.190.10">
    <property type="entry name" value="Periplasmic binding protein-like II"/>
    <property type="match status" value="2"/>
</dbReference>
<feature type="chain" id="PRO_5047533826" evidence="2">
    <location>
        <begin position="25"/>
        <end position="259"/>
    </location>
</feature>
<proteinExistence type="predicted"/>
<evidence type="ECO:0000256" key="2">
    <source>
        <dbReference type="SAM" id="SignalP"/>
    </source>
</evidence>
<dbReference type="PANTHER" id="PTHR35936:SF25">
    <property type="entry name" value="ABC TRANSPORTER SUBSTRATE-BINDING PROTEIN"/>
    <property type="match status" value="1"/>
</dbReference>
<dbReference type="EMBL" id="JAVXZY010000011">
    <property type="protein sequence ID" value="MDT9001861.1"/>
    <property type="molecule type" value="Genomic_DNA"/>
</dbReference>